<dbReference type="EC" id="2.3.1.225" evidence="10"/>
<proteinExistence type="inferred from homology"/>
<evidence type="ECO:0000256" key="9">
    <source>
        <dbReference type="ARBA" id="ARBA00048048"/>
    </source>
</evidence>
<accession>A0A0D2AAD0</accession>
<sequence>MATLGSPSQLSSPGRRRKSFFRKCERYCCNVLTYFPLAFVYGLTTWAVWVETSMSFLLVGATGYISAFLGFALYVLLNWSYTTAVFTDPGSPVNTTAGYSSLPTSEPTSYSSLTVKASGEMRYCKKCQCKKPDRAHHCSTCRRCVLKMDHHCPWLATCVGLRNYKPFLLFLIYTTLFCWLCFAVSARWIWEAIIVNNSVEESFMPVNYILLSVLSGIIGLVVGGFTAWHIHLTLKGKTTIESLESTRYLSPLRQQMASHLSQHRTYVDHENRTLSEQVRDMRDQLIETHANALPGVLRPEEGEERMSPAQSSLRRAYDWDSAERQRERDRYMDYLDEQYDEKLPNAFDLGWRMNWRSVMGNVPWLWWLPICNSIGDGWTWEISDKWREAAERLRRKKQEDLERSGLVVPVQDGPAPPMYNPNTPFPARRNSPMHRLRQDNWQAPEHRSGASTPMQNLNGRNGDEDGYETSSDEEMLAETRTRLLRHNQGDNWNDIPEEMVNGNKRNLRQSRRKDR</sequence>
<dbReference type="InterPro" id="IPR039859">
    <property type="entry name" value="PFA4/ZDH16/20/ERF2-like"/>
</dbReference>
<dbReference type="GeneID" id="27313240"/>
<dbReference type="VEuPathDB" id="FungiDB:PV09_05267"/>
<evidence type="ECO:0000313" key="14">
    <source>
        <dbReference type="Proteomes" id="UP000053259"/>
    </source>
</evidence>
<feature type="compositionally biased region" description="Basic residues" evidence="11">
    <location>
        <begin position="505"/>
        <end position="515"/>
    </location>
</feature>
<protein>
    <recommendedName>
        <fullName evidence="10">Palmitoyltransferase</fullName>
        <ecNumber evidence="10">2.3.1.225</ecNumber>
    </recommendedName>
</protein>
<name>A0A0D2AAD0_9PEZI</name>
<evidence type="ECO:0000256" key="1">
    <source>
        <dbReference type="ARBA" id="ARBA00004141"/>
    </source>
</evidence>
<evidence type="ECO:0000259" key="12">
    <source>
        <dbReference type="Pfam" id="PF01529"/>
    </source>
</evidence>
<comment type="similarity">
    <text evidence="10">Belongs to the DHHC palmitoyltransferase family.</text>
</comment>
<feature type="transmembrane region" description="Helical" evidence="10">
    <location>
        <begin position="167"/>
        <end position="189"/>
    </location>
</feature>
<keyword evidence="5 10" id="KW-0472">Membrane</keyword>
<reference evidence="13 14" key="1">
    <citation type="submission" date="2015-01" db="EMBL/GenBank/DDBJ databases">
        <title>The Genome Sequence of Ochroconis gallopava CBS43764.</title>
        <authorList>
            <consortium name="The Broad Institute Genomics Platform"/>
            <person name="Cuomo C."/>
            <person name="de Hoog S."/>
            <person name="Gorbushina A."/>
            <person name="Stielow B."/>
            <person name="Teixiera M."/>
            <person name="Abouelleil A."/>
            <person name="Chapman S.B."/>
            <person name="Priest M."/>
            <person name="Young S.K."/>
            <person name="Wortman J."/>
            <person name="Nusbaum C."/>
            <person name="Birren B."/>
        </authorList>
    </citation>
    <scope>NUCLEOTIDE SEQUENCE [LARGE SCALE GENOMIC DNA]</scope>
    <source>
        <strain evidence="13 14">CBS 43764</strain>
    </source>
</reference>
<evidence type="ECO:0000256" key="10">
    <source>
        <dbReference type="RuleBase" id="RU079119"/>
    </source>
</evidence>
<evidence type="ECO:0000256" key="2">
    <source>
        <dbReference type="ARBA" id="ARBA00022679"/>
    </source>
</evidence>
<dbReference type="RefSeq" id="XP_016213369.1">
    <property type="nucleotide sequence ID" value="XM_016358750.1"/>
</dbReference>
<dbReference type="EMBL" id="KN847544">
    <property type="protein sequence ID" value="KIW03500.1"/>
    <property type="molecule type" value="Genomic_DNA"/>
</dbReference>
<comment type="domain">
    <text evidence="10">The DHHC domain is required for palmitoyltransferase activity.</text>
</comment>
<keyword evidence="4 10" id="KW-1133">Transmembrane helix</keyword>
<evidence type="ECO:0000256" key="11">
    <source>
        <dbReference type="SAM" id="MobiDB-lite"/>
    </source>
</evidence>
<dbReference type="Proteomes" id="UP000053259">
    <property type="component" value="Unassembled WGS sequence"/>
</dbReference>
<dbReference type="GO" id="GO:0016020">
    <property type="term" value="C:membrane"/>
    <property type="evidence" value="ECO:0007669"/>
    <property type="project" value="UniProtKB-SubCell"/>
</dbReference>
<keyword evidence="2 10" id="KW-0808">Transferase</keyword>
<feature type="transmembrane region" description="Helical" evidence="10">
    <location>
        <begin position="209"/>
        <end position="228"/>
    </location>
</feature>
<dbReference type="PROSITE" id="PS50216">
    <property type="entry name" value="DHHC"/>
    <property type="match status" value="1"/>
</dbReference>
<feature type="compositionally biased region" description="Polar residues" evidence="11">
    <location>
        <begin position="449"/>
        <end position="459"/>
    </location>
</feature>
<feature type="compositionally biased region" description="Acidic residues" evidence="11">
    <location>
        <begin position="464"/>
        <end position="476"/>
    </location>
</feature>
<dbReference type="InterPro" id="IPR001594">
    <property type="entry name" value="Palmitoyltrfase_DHHC"/>
</dbReference>
<organism evidence="13 14">
    <name type="scientific">Verruconis gallopava</name>
    <dbReference type="NCBI Taxonomy" id="253628"/>
    <lineage>
        <taxon>Eukaryota</taxon>
        <taxon>Fungi</taxon>
        <taxon>Dikarya</taxon>
        <taxon>Ascomycota</taxon>
        <taxon>Pezizomycotina</taxon>
        <taxon>Dothideomycetes</taxon>
        <taxon>Pleosporomycetidae</taxon>
        <taxon>Venturiales</taxon>
        <taxon>Sympoventuriaceae</taxon>
        <taxon>Verruconis</taxon>
    </lineage>
</organism>
<evidence type="ECO:0000256" key="8">
    <source>
        <dbReference type="ARBA" id="ARBA00023315"/>
    </source>
</evidence>
<dbReference type="HOGENOM" id="CLU_024136_0_1_1"/>
<keyword evidence="6" id="KW-0564">Palmitate</keyword>
<keyword evidence="14" id="KW-1185">Reference proteome</keyword>
<dbReference type="GO" id="GO:0019706">
    <property type="term" value="F:protein-cysteine S-palmitoyltransferase activity"/>
    <property type="evidence" value="ECO:0007669"/>
    <property type="project" value="UniProtKB-EC"/>
</dbReference>
<keyword evidence="3 10" id="KW-0812">Transmembrane</keyword>
<comment type="catalytic activity">
    <reaction evidence="9 10">
        <text>L-cysteinyl-[protein] + hexadecanoyl-CoA = S-hexadecanoyl-L-cysteinyl-[protein] + CoA</text>
        <dbReference type="Rhea" id="RHEA:36683"/>
        <dbReference type="Rhea" id="RHEA-COMP:10131"/>
        <dbReference type="Rhea" id="RHEA-COMP:11032"/>
        <dbReference type="ChEBI" id="CHEBI:29950"/>
        <dbReference type="ChEBI" id="CHEBI:57287"/>
        <dbReference type="ChEBI" id="CHEBI:57379"/>
        <dbReference type="ChEBI" id="CHEBI:74151"/>
        <dbReference type="EC" id="2.3.1.225"/>
    </reaction>
</comment>
<dbReference type="Pfam" id="PF01529">
    <property type="entry name" value="DHHC"/>
    <property type="match status" value="1"/>
</dbReference>
<feature type="region of interest" description="Disordered" evidence="11">
    <location>
        <begin position="404"/>
        <end position="515"/>
    </location>
</feature>
<evidence type="ECO:0000313" key="13">
    <source>
        <dbReference type="EMBL" id="KIW03500.1"/>
    </source>
</evidence>
<keyword evidence="8 10" id="KW-0012">Acyltransferase</keyword>
<keyword evidence="7" id="KW-0449">Lipoprotein</keyword>
<evidence type="ECO:0000256" key="5">
    <source>
        <dbReference type="ARBA" id="ARBA00023136"/>
    </source>
</evidence>
<feature type="domain" description="Palmitoyltransferase DHHC" evidence="12">
    <location>
        <begin position="119"/>
        <end position="244"/>
    </location>
</feature>
<comment type="subcellular location">
    <subcellularLocation>
        <location evidence="1">Membrane</location>
        <topology evidence="1">Multi-pass membrane protein</topology>
    </subcellularLocation>
</comment>
<evidence type="ECO:0000256" key="4">
    <source>
        <dbReference type="ARBA" id="ARBA00022989"/>
    </source>
</evidence>
<gene>
    <name evidence="13" type="ORF">PV09_05267</name>
</gene>
<dbReference type="InParanoid" id="A0A0D2AAD0"/>
<dbReference type="AlphaFoldDB" id="A0A0D2AAD0"/>
<evidence type="ECO:0000256" key="7">
    <source>
        <dbReference type="ARBA" id="ARBA00023288"/>
    </source>
</evidence>
<dbReference type="PANTHER" id="PTHR12246">
    <property type="entry name" value="PALMITOYLTRANSFERASE ZDHHC16"/>
    <property type="match status" value="1"/>
</dbReference>
<evidence type="ECO:0000256" key="6">
    <source>
        <dbReference type="ARBA" id="ARBA00023139"/>
    </source>
</evidence>
<dbReference type="STRING" id="253628.A0A0D2AAD0"/>
<feature type="transmembrane region" description="Helical" evidence="10">
    <location>
        <begin position="55"/>
        <end position="77"/>
    </location>
</feature>
<dbReference type="OrthoDB" id="302728at2759"/>
<evidence type="ECO:0000256" key="3">
    <source>
        <dbReference type="ARBA" id="ARBA00022692"/>
    </source>
</evidence>
<feature type="transmembrane region" description="Helical" evidence="10">
    <location>
        <begin position="27"/>
        <end position="49"/>
    </location>
</feature>